<feature type="region of interest" description="Disordered" evidence="1">
    <location>
        <begin position="177"/>
        <end position="196"/>
    </location>
</feature>
<dbReference type="Proteomes" id="UP000194474">
    <property type="component" value="Unassembled WGS sequence"/>
</dbReference>
<sequence>MAQFRHVARLGLAAITALLAIPASGQDTLSWGEVGNWYIAVDPSLANSCFVMNEYDDGTVLRIGLDMSSSDDRWYIMFGNDRWRSIEVDGEYDVALQFDREAEWTAIASGVNMGDDINFLYVFGSDVDFFDEFVRKNALNLSYEGEAIAHLSLSGSARAINAMIECQEAQLDAPAADPFAGKSKKKGTPANDPFAN</sequence>
<reference evidence="4" key="1">
    <citation type="submission" date="2017-04" db="EMBL/GenBank/DDBJ databases">
        <authorList>
            <person name="Varghese N."/>
            <person name="Submissions S."/>
        </authorList>
    </citation>
    <scope>NUCLEOTIDE SEQUENCE [LARGE SCALE GENOMIC DNA]</scope>
</reference>
<accession>A0A1Y6ET85</accession>
<protein>
    <submittedName>
        <fullName evidence="3">Uncharacterized protein</fullName>
    </submittedName>
</protein>
<dbReference type="AlphaFoldDB" id="A0A1Y6ET85"/>
<gene>
    <name evidence="3" type="ORF">SAMN06295905_1359</name>
</gene>
<feature type="chain" id="PRO_5012644723" evidence="2">
    <location>
        <begin position="26"/>
        <end position="196"/>
    </location>
</feature>
<feature type="signal peptide" evidence="2">
    <location>
        <begin position="1"/>
        <end position="25"/>
    </location>
</feature>
<evidence type="ECO:0000256" key="2">
    <source>
        <dbReference type="SAM" id="SignalP"/>
    </source>
</evidence>
<name>A0A1Y6ET85_9HYPH</name>
<organism evidence="3 4">
    <name type="scientific">Devosia lucknowensis</name>
    <dbReference type="NCBI Taxonomy" id="1096929"/>
    <lineage>
        <taxon>Bacteria</taxon>
        <taxon>Pseudomonadati</taxon>
        <taxon>Pseudomonadota</taxon>
        <taxon>Alphaproteobacteria</taxon>
        <taxon>Hyphomicrobiales</taxon>
        <taxon>Devosiaceae</taxon>
        <taxon>Devosia</taxon>
    </lineage>
</organism>
<evidence type="ECO:0000313" key="3">
    <source>
        <dbReference type="EMBL" id="SMQ65958.1"/>
    </source>
</evidence>
<dbReference type="OrthoDB" id="7705693at2"/>
<dbReference type="RefSeq" id="WP_086469690.1">
    <property type="nucleotide sequence ID" value="NZ_FXWK01000001.1"/>
</dbReference>
<keyword evidence="4" id="KW-1185">Reference proteome</keyword>
<evidence type="ECO:0000313" key="4">
    <source>
        <dbReference type="Proteomes" id="UP000194474"/>
    </source>
</evidence>
<keyword evidence="2" id="KW-0732">Signal</keyword>
<dbReference type="EMBL" id="FXWK01000001">
    <property type="protein sequence ID" value="SMQ65958.1"/>
    <property type="molecule type" value="Genomic_DNA"/>
</dbReference>
<proteinExistence type="predicted"/>
<evidence type="ECO:0000256" key="1">
    <source>
        <dbReference type="SAM" id="MobiDB-lite"/>
    </source>
</evidence>